<evidence type="ECO:0000256" key="1">
    <source>
        <dbReference type="SAM" id="MobiDB-lite"/>
    </source>
</evidence>
<evidence type="ECO:0000259" key="2">
    <source>
        <dbReference type="PROSITE" id="PS50128"/>
    </source>
</evidence>
<feature type="compositionally biased region" description="Basic and acidic residues" evidence="1">
    <location>
        <begin position="1"/>
        <end position="11"/>
    </location>
</feature>
<feature type="region of interest" description="Disordered" evidence="1">
    <location>
        <begin position="419"/>
        <end position="510"/>
    </location>
</feature>
<feature type="non-terminal residue" evidence="3">
    <location>
        <position position="1"/>
    </location>
</feature>
<dbReference type="PANTHER" id="PTHR13161">
    <property type="entry name" value="SPLICING FACTOR SUPPRESSOR OF WHITE APRICOT"/>
    <property type="match status" value="1"/>
</dbReference>
<dbReference type="Pfam" id="PF01805">
    <property type="entry name" value="Surp"/>
    <property type="match status" value="2"/>
</dbReference>
<sequence>EEELKRLHQERSSTFGQVQFDYNSTNPSATNFGERKTEEQDEAYVLPSSLVIPPTIELPDKMKIHTIIERTAKFISVQGPQMEILIKAKQSNNPQFEFLNQNNRLNPYYKYILSSFKNGTYRTDDEKSNENIEAESPQTFQLLLPSTSTVLPKFSPTASAGILDDDMNNTSAVQIPTIKYKPSANCAYTQLISKIKGVPLPQLNNEEKTNSNVTEILPASAISYPNKNIFNHNNENSKIVSDNSKQSILPSKVENLDNLKQKSDAEVKQMSSGLMLTLAYASDTEDESDQHITQSNELNNILDNTQQQTFENGSLEHEQFLQIPIPPDYLRNIIDRTASYVAKNGKRFEDTLKVKQDARFLFLDPSNEYHPYYVYKVTGTIPVNVQDRKLKVVAPVSFSIKPKEDMAVSIKLALPQETSDEEIDCPSNSGNQNGHYFNSNNNKNWNENSPSKSNSNFYGNNYTKTSNSSHLNKISLPPMPSSSLSTCRQSKVPEVVDSGNIANSRTDSSRINNDAKFENFSGFVTNEHASISNPTIKTSLPLTRTYVASESTSSSTCNRSNVVQSASDFNVLHQKEMRRAEEKVKDRLAQIAREKLGMISKEKQLQLERKKKAMAFLDQIKSSGVTIQPPTTEINLTKSECNGNESDASSVHSVPVETPTQEGQQSDNEECFYVEINNRSRSKSRSHRTHRKRKKSKHKKKSKKKSYSRSPSRSRSKSRSDIYHSSSHDYKRRKTSSSRKSKRKHRES</sequence>
<feature type="compositionally biased region" description="Basic residues" evidence="1">
    <location>
        <begin position="680"/>
        <end position="717"/>
    </location>
</feature>
<dbReference type="PROSITE" id="PS50128">
    <property type="entry name" value="SURP"/>
    <property type="match status" value="2"/>
</dbReference>
<feature type="compositionally biased region" description="Polar residues" evidence="1">
    <location>
        <begin position="500"/>
        <end position="510"/>
    </location>
</feature>
<dbReference type="SMART" id="SM00648">
    <property type="entry name" value="SWAP"/>
    <property type="match status" value="2"/>
</dbReference>
<feature type="region of interest" description="Disordered" evidence="1">
    <location>
        <begin position="1"/>
        <end position="32"/>
    </location>
</feature>
<dbReference type="GO" id="GO:0000395">
    <property type="term" value="P:mRNA 5'-splice site recognition"/>
    <property type="evidence" value="ECO:0007669"/>
    <property type="project" value="TreeGrafter"/>
</dbReference>
<dbReference type="InterPro" id="IPR000061">
    <property type="entry name" value="Surp"/>
</dbReference>
<feature type="compositionally biased region" description="Polar residues" evidence="1">
    <location>
        <begin position="457"/>
        <end position="472"/>
    </location>
</feature>
<feature type="compositionally biased region" description="Polar residues" evidence="1">
    <location>
        <begin position="627"/>
        <end position="666"/>
    </location>
</feature>
<proteinExistence type="evidence at transcript level"/>
<dbReference type="SUPFAM" id="SSF109905">
    <property type="entry name" value="Surp module (SWAP domain)"/>
    <property type="match status" value="2"/>
</dbReference>
<feature type="domain" description="SURP motif" evidence="2">
    <location>
        <begin position="67"/>
        <end position="109"/>
    </location>
</feature>
<name>A0A0K8TR11_TABBR</name>
<feature type="compositionally biased region" description="Basic and acidic residues" evidence="1">
    <location>
        <begin position="718"/>
        <end position="729"/>
    </location>
</feature>
<dbReference type="GO" id="GO:0003723">
    <property type="term" value="F:RNA binding"/>
    <property type="evidence" value="ECO:0007669"/>
    <property type="project" value="InterPro"/>
</dbReference>
<reference evidence="3" key="1">
    <citation type="journal article" date="2015" name="Insect Biochem. Mol. Biol.">
        <title>An insight into the sialome of the horse fly, Tabanus bromius.</title>
        <authorList>
            <person name="Ribeiro J.M."/>
            <person name="Kazimirova M."/>
            <person name="Takac P."/>
            <person name="Andersen J.F."/>
            <person name="Francischetti I.M."/>
        </authorList>
    </citation>
    <scope>NUCLEOTIDE SEQUENCE</scope>
</reference>
<dbReference type="Gene3D" id="1.10.10.790">
    <property type="entry name" value="Surp module"/>
    <property type="match status" value="2"/>
</dbReference>
<dbReference type="EMBL" id="GDAI01000801">
    <property type="protein sequence ID" value="JAI16802.1"/>
    <property type="molecule type" value="mRNA"/>
</dbReference>
<dbReference type="PANTHER" id="PTHR13161:SF15">
    <property type="entry name" value="SPLICING FACTOR, SUPPRESSOR OF WHITE-APRICOT HOMOLOG"/>
    <property type="match status" value="1"/>
</dbReference>
<dbReference type="InterPro" id="IPR040397">
    <property type="entry name" value="SWAP"/>
</dbReference>
<evidence type="ECO:0000313" key="3">
    <source>
        <dbReference type="EMBL" id="JAI16802.1"/>
    </source>
</evidence>
<feature type="compositionally biased region" description="Basic residues" evidence="1">
    <location>
        <begin position="730"/>
        <end position="748"/>
    </location>
</feature>
<organism evidence="3">
    <name type="scientific">Tabanus bromius</name>
    <name type="common">Band-eyed brown horse fly</name>
    <dbReference type="NCBI Taxonomy" id="304241"/>
    <lineage>
        <taxon>Eukaryota</taxon>
        <taxon>Metazoa</taxon>
        <taxon>Ecdysozoa</taxon>
        <taxon>Arthropoda</taxon>
        <taxon>Hexapoda</taxon>
        <taxon>Insecta</taxon>
        <taxon>Pterygota</taxon>
        <taxon>Neoptera</taxon>
        <taxon>Endopterygota</taxon>
        <taxon>Diptera</taxon>
        <taxon>Brachycera</taxon>
        <taxon>Tabanomorpha</taxon>
        <taxon>Tabanoidea</taxon>
        <taxon>Tabanidae</taxon>
        <taxon>Tabanus</taxon>
    </lineage>
</organism>
<feature type="compositionally biased region" description="Low complexity" evidence="1">
    <location>
        <begin position="438"/>
        <end position="456"/>
    </location>
</feature>
<protein>
    <submittedName>
        <fullName evidence="3">Putative splicing factor suppressor of white-apricot</fullName>
    </submittedName>
</protein>
<feature type="domain" description="SURP motif" evidence="2">
    <location>
        <begin position="333"/>
        <end position="373"/>
    </location>
</feature>
<feature type="region of interest" description="Disordered" evidence="1">
    <location>
        <begin position="627"/>
        <end position="748"/>
    </location>
</feature>
<feature type="compositionally biased region" description="Polar residues" evidence="1">
    <location>
        <begin position="426"/>
        <end position="437"/>
    </location>
</feature>
<dbReference type="InterPro" id="IPR035967">
    <property type="entry name" value="SWAP/Surp_sf"/>
</dbReference>
<accession>A0A0K8TR11</accession>
<feature type="compositionally biased region" description="Polar residues" evidence="1">
    <location>
        <begin position="12"/>
        <end position="31"/>
    </location>
</feature>
<dbReference type="AlphaFoldDB" id="A0A0K8TR11"/>